<dbReference type="Proteomes" id="UP000245202">
    <property type="component" value="Unassembled WGS sequence"/>
</dbReference>
<keyword evidence="2" id="KW-1185">Reference proteome</keyword>
<dbReference type="RefSeq" id="WP_108995655.1">
    <property type="nucleotide sequence ID" value="NZ_BDQX01000394.1"/>
</dbReference>
<dbReference type="Pfam" id="PF20765">
    <property type="entry name" value="Phage_tail_terminator_8"/>
    <property type="match status" value="1"/>
</dbReference>
<dbReference type="AlphaFoldDB" id="A0A2R5F449"/>
<reference evidence="1 2" key="1">
    <citation type="submission" date="2017-08" db="EMBL/GenBank/DDBJ databases">
        <title>Substantial Increase in Enzyme Production by Combined Drug-Resistance Mutations in Paenibacillus agaridevorans.</title>
        <authorList>
            <person name="Tanaka Y."/>
            <person name="Funane K."/>
            <person name="Hosaka T."/>
            <person name="Shiwa Y."/>
            <person name="Fujita N."/>
            <person name="Miyazaki T."/>
            <person name="Yoshikawa H."/>
            <person name="Murakami K."/>
            <person name="Kasahara K."/>
            <person name="Inaoka T."/>
            <person name="Hiraga Y."/>
            <person name="Ochi K."/>
        </authorList>
    </citation>
    <scope>NUCLEOTIDE SEQUENCE [LARGE SCALE GENOMIC DNA]</scope>
    <source>
        <strain evidence="1 2">T-3040</strain>
    </source>
</reference>
<dbReference type="EMBL" id="BDQX01000394">
    <property type="protein sequence ID" value="GBG11343.1"/>
    <property type="molecule type" value="Genomic_DNA"/>
</dbReference>
<name>A0A2R5F449_9BACL</name>
<organism evidence="1 2">
    <name type="scientific">Paenibacillus agaridevorans</name>
    <dbReference type="NCBI Taxonomy" id="171404"/>
    <lineage>
        <taxon>Bacteria</taxon>
        <taxon>Bacillati</taxon>
        <taxon>Bacillota</taxon>
        <taxon>Bacilli</taxon>
        <taxon>Bacillales</taxon>
        <taxon>Paenibacillaceae</taxon>
        <taxon>Paenibacillus</taxon>
    </lineage>
</organism>
<protein>
    <submittedName>
        <fullName evidence="1">Uncharacterized protein</fullName>
    </submittedName>
</protein>
<evidence type="ECO:0000313" key="2">
    <source>
        <dbReference type="Proteomes" id="UP000245202"/>
    </source>
</evidence>
<comment type="caution">
    <text evidence="1">The sequence shown here is derived from an EMBL/GenBank/DDBJ whole genome shotgun (WGS) entry which is preliminary data.</text>
</comment>
<sequence length="140" mass="15025">MAVTANSVRTGMIAMLAAKLPAYDVIGDMSASVDAMQLLVELPAVSQTAMLGNMCSRTFGFAIHYSDGGGGAAELHGVAEQLYEALDQVDLGGVRYRTANMRHEVAEGKLAFRFEMVMRLRRSEQGLPKMGALEQEAGVK</sequence>
<evidence type="ECO:0000313" key="1">
    <source>
        <dbReference type="EMBL" id="GBG11343.1"/>
    </source>
</evidence>
<gene>
    <name evidence="1" type="ORF">PAT3040_06144</name>
</gene>
<accession>A0A2R5F449</accession>
<dbReference type="InterPro" id="IPR049254">
    <property type="entry name" value="Phage_tail_terminator"/>
</dbReference>
<proteinExistence type="predicted"/>